<evidence type="ECO:0000313" key="1">
    <source>
        <dbReference type="EMBL" id="MBA6152169.1"/>
    </source>
</evidence>
<dbReference type="AlphaFoldDB" id="A0A7W2M3R1"/>
<dbReference type="EMBL" id="JACGLT010000003">
    <property type="protein sequence ID" value="MBA6152169.1"/>
    <property type="molecule type" value="Genomic_DNA"/>
</dbReference>
<dbReference type="Proteomes" id="UP000541857">
    <property type="component" value="Unassembled WGS sequence"/>
</dbReference>
<sequence length="82" mass="9614">MNTFKAVHTEYLRPSRTIETVLVSNEKLSQVFFVYNYEGNSFRVFKNHLDLILFFQDKAEADYEFGTELELDGFLGEVNLSH</sequence>
<comment type="caution">
    <text evidence="1">The sequence shown here is derived from an EMBL/GenBank/DDBJ whole genome shotgun (WGS) entry which is preliminary data.</text>
</comment>
<dbReference type="RefSeq" id="WP_182203394.1">
    <property type="nucleotide sequence ID" value="NZ_JACGLT010000003.1"/>
</dbReference>
<protein>
    <submittedName>
        <fullName evidence="1">Uncharacterized protein</fullName>
    </submittedName>
</protein>
<reference evidence="1 2" key="1">
    <citation type="submission" date="2020-07" db="EMBL/GenBank/DDBJ databases">
        <title>Bacterium isolated from marine sediment.</title>
        <authorList>
            <person name="Shang D."/>
        </authorList>
    </citation>
    <scope>NUCLEOTIDE SEQUENCE [LARGE SCALE GENOMIC DNA]</scope>
    <source>
        <strain evidence="1 2">F6074</strain>
    </source>
</reference>
<name>A0A7W2M3R1_9FLAO</name>
<evidence type="ECO:0000313" key="2">
    <source>
        <dbReference type="Proteomes" id="UP000541857"/>
    </source>
</evidence>
<proteinExistence type="predicted"/>
<organism evidence="1 2">
    <name type="scientific">Gelidibacter maritimus</name>
    <dbReference type="NCBI Taxonomy" id="2761487"/>
    <lineage>
        <taxon>Bacteria</taxon>
        <taxon>Pseudomonadati</taxon>
        <taxon>Bacteroidota</taxon>
        <taxon>Flavobacteriia</taxon>
        <taxon>Flavobacteriales</taxon>
        <taxon>Flavobacteriaceae</taxon>
        <taxon>Gelidibacter</taxon>
    </lineage>
</organism>
<gene>
    <name evidence="1" type="ORF">H3Z82_05455</name>
</gene>
<accession>A0A7W2M3R1</accession>
<keyword evidence="2" id="KW-1185">Reference proteome</keyword>